<evidence type="ECO:0008006" key="3">
    <source>
        <dbReference type="Google" id="ProtNLM"/>
    </source>
</evidence>
<comment type="caution">
    <text evidence="1">The sequence shown here is derived from an EMBL/GenBank/DDBJ whole genome shotgun (WGS) entry which is preliminary data.</text>
</comment>
<proteinExistence type="predicted"/>
<dbReference type="EMBL" id="JAOWRF010000360">
    <property type="protein sequence ID" value="MCV3216801.1"/>
    <property type="molecule type" value="Genomic_DNA"/>
</dbReference>
<reference evidence="1 2" key="1">
    <citation type="submission" date="2022-10" db="EMBL/GenBank/DDBJ databases">
        <title>Identification of biosynthetic pathway for the production of the potent trypsin inhibitor radiosumin.</title>
        <authorList>
            <person name="Fewer D.P."/>
            <person name="Delbaje E."/>
            <person name="Ouyang X."/>
            <person name="Agostino P.D."/>
            <person name="Wahlsten M."/>
            <person name="Jokela J."/>
            <person name="Permi P."/>
            <person name="Haapaniemi E."/>
            <person name="Koistinen H."/>
        </authorList>
    </citation>
    <scope>NUCLEOTIDE SEQUENCE [LARGE SCALE GENOMIC DNA]</scope>
    <source>
        <strain evidence="1 2">NIES-515</strain>
    </source>
</reference>
<evidence type="ECO:0000313" key="2">
    <source>
        <dbReference type="Proteomes" id="UP001526143"/>
    </source>
</evidence>
<gene>
    <name evidence="1" type="ORF">OGM63_25400</name>
</gene>
<name>A0ABT3B5Z8_9CYAN</name>
<dbReference type="RefSeq" id="WP_263748486.1">
    <property type="nucleotide sequence ID" value="NZ_JAOWRF010000360.1"/>
</dbReference>
<accession>A0ABT3B5Z8</accession>
<sequence>MINLYRGCSWLRLFDGLAQSAIKIIIGMMRAIACAEIFKAEK</sequence>
<protein>
    <recommendedName>
        <fullName evidence="3">Transposase</fullName>
    </recommendedName>
</protein>
<organism evidence="1 2">
    <name type="scientific">Plectonema radiosum NIES-515</name>
    <dbReference type="NCBI Taxonomy" id="2986073"/>
    <lineage>
        <taxon>Bacteria</taxon>
        <taxon>Bacillati</taxon>
        <taxon>Cyanobacteriota</taxon>
        <taxon>Cyanophyceae</taxon>
        <taxon>Oscillatoriophycideae</taxon>
        <taxon>Oscillatoriales</taxon>
        <taxon>Microcoleaceae</taxon>
        <taxon>Plectonema</taxon>
    </lineage>
</organism>
<dbReference type="Proteomes" id="UP001526143">
    <property type="component" value="Unassembled WGS sequence"/>
</dbReference>
<keyword evidence="2" id="KW-1185">Reference proteome</keyword>
<evidence type="ECO:0000313" key="1">
    <source>
        <dbReference type="EMBL" id="MCV3216801.1"/>
    </source>
</evidence>